<name>A0ABT5K3X6_9BURK</name>
<accession>A0ABT5K3X6</accession>
<keyword evidence="3" id="KW-1185">Reference proteome</keyword>
<dbReference type="Proteomes" id="UP001221208">
    <property type="component" value="Unassembled WGS sequence"/>
</dbReference>
<dbReference type="InterPro" id="IPR010352">
    <property type="entry name" value="DUF945"/>
</dbReference>
<evidence type="ECO:0000313" key="3">
    <source>
        <dbReference type="Proteomes" id="UP001221208"/>
    </source>
</evidence>
<evidence type="ECO:0000313" key="2">
    <source>
        <dbReference type="EMBL" id="MDC8759175.1"/>
    </source>
</evidence>
<dbReference type="RefSeq" id="WP_273672202.1">
    <property type="nucleotide sequence ID" value="NZ_JAQQXR010000006.1"/>
</dbReference>
<evidence type="ECO:0000256" key="1">
    <source>
        <dbReference type="SAM" id="SignalP"/>
    </source>
</evidence>
<reference evidence="2 3" key="1">
    <citation type="submission" date="2022-10" db="EMBL/GenBank/DDBJ databases">
        <title>Janthinobacterium sp. hw3 Genome sequencing.</title>
        <authorList>
            <person name="Park S."/>
        </authorList>
    </citation>
    <scope>NUCLEOTIDE SEQUENCE [LARGE SCALE GENOMIC DNA]</scope>
    <source>
        <strain evidence="3">hw3</strain>
    </source>
</reference>
<feature type="signal peptide" evidence="1">
    <location>
        <begin position="1"/>
        <end position="21"/>
    </location>
</feature>
<comment type="caution">
    <text evidence="2">The sequence shown here is derived from an EMBL/GenBank/DDBJ whole genome shotgun (WGS) entry which is preliminary data.</text>
</comment>
<keyword evidence="1" id="KW-0732">Signal</keyword>
<sequence>MKTPFVGLTLATALLAAPSHAASQSELTDAILSAYSETSAAFGPRPNLAQALGTLPLRYSADTAEKLTKVFGNAQPLRVKPAPAPKGQVGYLMTLQPLRFSERGRVEVEWSELAVKLALNKAGNTLATDGRWAGFAAGDRYSSVRYSDIRFNSQHERNADGVWFGATQGRIGVIAFDETPLTAPAKPRAPSKNSKAFRMEDVRFSTGLGSRGKVADLSYRLSAATLEVNKEKIERLNLSLRLTNIDAKVVKELSQSLNGSVAAALNNAHSGATLQQFEQLGKRALLNGAALAIDDLSGSFRGDTAALKGHIGLANATEDDLDSFSRMLGKLVARFELRMPISLVRNVAVIFTRAGSEAERLSLGRKAADKAIDKAIGDGYVRLDDGELYSTIEYKDGKLSANAKALDMSNLLGGPPRRTR</sequence>
<dbReference type="Pfam" id="PF06097">
    <property type="entry name" value="DUF945"/>
    <property type="match status" value="1"/>
</dbReference>
<proteinExistence type="predicted"/>
<dbReference type="EMBL" id="JAQQXR010000006">
    <property type="protein sequence ID" value="MDC8759175.1"/>
    <property type="molecule type" value="Genomic_DNA"/>
</dbReference>
<protein>
    <submittedName>
        <fullName evidence="2">DUF945 family protein</fullName>
    </submittedName>
</protein>
<organism evidence="2 3">
    <name type="scientific">Janthinobacterium fluminis</name>
    <dbReference type="NCBI Taxonomy" id="2987524"/>
    <lineage>
        <taxon>Bacteria</taxon>
        <taxon>Pseudomonadati</taxon>
        <taxon>Pseudomonadota</taxon>
        <taxon>Betaproteobacteria</taxon>
        <taxon>Burkholderiales</taxon>
        <taxon>Oxalobacteraceae</taxon>
        <taxon>Janthinobacterium</taxon>
    </lineage>
</organism>
<feature type="chain" id="PRO_5046193211" evidence="1">
    <location>
        <begin position="22"/>
        <end position="420"/>
    </location>
</feature>
<gene>
    <name evidence="2" type="ORF">OIK44_16460</name>
</gene>